<dbReference type="GO" id="GO:0003924">
    <property type="term" value="F:GTPase activity"/>
    <property type="evidence" value="ECO:0007669"/>
    <property type="project" value="InterPro"/>
</dbReference>
<comment type="caution">
    <text evidence="7">The sequence shown here is derived from an EMBL/GenBank/DDBJ whole genome shotgun (WGS) entry which is preliminary data.</text>
</comment>
<dbReference type="GO" id="GO:0008053">
    <property type="term" value="P:mitochondrial fusion"/>
    <property type="evidence" value="ECO:0007669"/>
    <property type="project" value="TreeGrafter"/>
</dbReference>
<name>A0A2A8U0T1_BACCE</name>
<dbReference type="EMBL" id="NUJQ01000006">
    <property type="protein sequence ID" value="PGQ10543.1"/>
    <property type="molecule type" value="Genomic_DNA"/>
</dbReference>
<dbReference type="SUPFAM" id="SSF52540">
    <property type="entry name" value="P-loop containing nucleoside triphosphate hydrolases"/>
    <property type="match status" value="1"/>
</dbReference>
<gene>
    <name evidence="7" type="ORF">COA08_10335</name>
</gene>
<comment type="subcellular location">
    <subcellularLocation>
        <location evidence="1">Membrane</location>
    </subcellularLocation>
</comment>
<dbReference type="AlphaFoldDB" id="A0A2A8U0T1"/>
<dbReference type="PANTHER" id="PTHR10465:SF0">
    <property type="entry name" value="SARCALUMENIN"/>
    <property type="match status" value="1"/>
</dbReference>
<dbReference type="InterPro" id="IPR027417">
    <property type="entry name" value="P-loop_NTPase"/>
</dbReference>
<evidence type="ECO:0000256" key="1">
    <source>
        <dbReference type="ARBA" id="ARBA00004370"/>
    </source>
</evidence>
<sequence length="472" mass="54525">MKSGNVVNKSWEGTDGRKISDLNKEMQVYIRKFERLKLILNDSHFTGESIGKFLSRIDMFISKFENAEFHIAIAGVVKAGKSSLVNSIIGKELASTSVNPETAVLTKFRAGFGRDYIRVKFYSSSEWKELWDSVHENDSSGFLNEYKNLEAEQVKHKWIDHEDKNIEVNDEQDLKEIIEEWTSSRNRKHLFVKEVEVGIKDFVLPEKIVFVDTPGLNDVVSYRSNITKKFLNSANAVLLCVFCKGLNTGDLQNMYPIFNKCSENPEKLYIIGTQIDTLNNNPIDQWTEIKGKWITYFDGRSCYNSYEQADNNIIGVSSYVYNLSRNYEFLTEKERKELVSIIDKFDGDVNNPIREGKRISNVSSVRNKIFDETISYHQISLVEDIKHEFNSIKSEINAYLVNSRKQQDRLLESSNANLSQIVQEYNATNTAHQEILSRRKDLQQTMSDITRQAEEDFYLLKKSIQKLNLEGL</sequence>
<evidence type="ECO:0000313" key="7">
    <source>
        <dbReference type="EMBL" id="PGQ10543.1"/>
    </source>
</evidence>
<accession>A0A2A8U0T1</accession>
<keyword evidence="4" id="KW-0342">GTP-binding</keyword>
<organism evidence="7 8">
    <name type="scientific">Bacillus cereus</name>
    <dbReference type="NCBI Taxonomy" id="1396"/>
    <lineage>
        <taxon>Bacteria</taxon>
        <taxon>Bacillati</taxon>
        <taxon>Bacillota</taxon>
        <taxon>Bacilli</taxon>
        <taxon>Bacillales</taxon>
        <taxon>Bacillaceae</taxon>
        <taxon>Bacillus</taxon>
        <taxon>Bacillus cereus group</taxon>
    </lineage>
</organism>
<dbReference type="GO" id="GO:0016020">
    <property type="term" value="C:membrane"/>
    <property type="evidence" value="ECO:0007669"/>
    <property type="project" value="UniProtKB-SubCell"/>
</dbReference>
<dbReference type="PANTHER" id="PTHR10465">
    <property type="entry name" value="TRANSMEMBRANE GTPASE FZO1"/>
    <property type="match status" value="1"/>
</dbReference>
<dbReference type="InterPro" id="IPR045063">
    <property type="entry name" value="Dynamin_N"/>
</dbReference>
<dbReference type="Pfam" id="PF00350">
    <property type="entry name" value="Dynamin_N"/>
    <property type="match status" value="1"/>
</dbReference>
<evidence type="ECO:0000256" key="5">
    <source>
        <dbReference type="ARBA" id="ARBA00023136"/>
    </source>
</evidence>
<evidence type="ECO:0000256" key="3">
    <source>
        <dbReference type="ARBA" id="ARBA00022801"/>
    </source>
</evidence>
<dbReference type="Proteomes" id="UP000221438">
    <property type="component" value="Unassembled WGS sequence"/>
</dbReference>
<keyword evidence="5" id="KW-0472">Membrane</keyword>
<reference evidence="7 8" key="1">
    <citation type="submission" date="2017-09" db="EMBL/GenBank/DDBJ databases">
        <title>Large-scale bioinformatics analysis of Bacillus genomes uncovers conserved roles of natural products in bacterial physiology.</title>
        <authorList>
            <consortium name="Agbiome Team Llc"/>
            <person name="Bleich R.M."/>
            <person name="Grubbs K.J."/>
            <person name="Santa Maria K.C."/>
            <person name="Allen S.E."/>
            <person name="Farag S."/>
            <person name="Shank E.A."/>
            <person name="Bowers A."/>
        </authorList>
    </citation>
    <scope>NUCLEOTIDE SEQUENCE [LARGE SCALE GENOMIC DNA]</scope>
    <source>
        <strain evidence="7 8">AFS046104</strain>
    </source>
</reference>
<evidence type="ECO:0000256" key="2">
    <source>
        <dbReference type="ARBA" id="ARBA00022741"/>
    </source>
</evidence>
<dbReference type="InterPro" id="IPR027094">
    <property type="entry name" value="Mitofusin_fam"/>
</dbReference>
<keyword evidence="2" id="KW-0547">Nucleotide-binding</keyword>
<proteinExistence type="predicted"/>
<dbReference type="Gene3D" id="3.40.50.300">
    <property type="entry name" value="P-loop containing nucleotide triphosphate hydrolases"/>
    <property type="match status" value="1"/>
</dbReference>
<evidence type="ECO:0000313" key="8">
    <source>
        <dbReference type="Proteomes" id="UP000221438"/>
    </source>
</evidence>
<dbReference type="RefSeq" id="WP_098361839.1">
    <property type="nucleotide sequence ID" value="NZ_NTUE01000041.1"/>
</dbReference>
<evidence type="ECO:0000259" key="6">
    <source>
        <dbReference type="Pfam" id="PF00350"/>
    </source>
</evidence>
<feature type="domain" description="Dynamin N-terminal" evidence="6">
    <location>
        <begin position="71"/>
        <end position="241"/>
    </location>
</feature>
<keyword evidence="3" id="KW-0378">Hydrolase</keyword>
<evidence type="ECO:0000256" key="4">
    <source>
        <dbReference type="ARBA" id="ARBA00023134"/>
    </source>
</evidence>
<dbReference type="GO" id="GO:0005525">
    <property type="term" value="F:GTP binding"/>
    <property type="evidence" value="ECO:0007669"/>
    <property type="project" value="UniProtKB-KW"/>
</dbReference>
<protein>
    <recommendedName>
        <fullName evidence="6">Dynamin N-terminal domain-containing protein</fullName>
    </recommendedName>
</protein>